<dbReference type="InterPro" id="IPR029753">
    <property type="entry name" value="D-isomer_DH_CS"/>
</dbReference>
<dbReference type="Pfam" id="PF18004">
    <property type="entry name" value="RPN2_C"/>
    <property type="match status" value="1"/>
</dbReference>
<feature type="compositionally biased region" description="Basic and acidic residues" evidence="7">
    <location>
        <begin position="827"/>
        <end position="849"/>
    </location>
</feature>
<feature type="domain" description="26S proteasome regulatory subunit RPN2 C-terminal" evidence="10">
    <location>
        <begin position="758"/>
        <end position="904"/>
    </location>
</feature>
<dbReference type="InterPro" id="IPR006140">
    <property type="entry name" value="D-isomer_DH_NAD-bd"/>
</dbReference>
<evidence type="ECO:0000256" key="2">
    <source>
        <dbReference type="ARBA" id="ARBA00006308"/>
    </source>
</evidence>
<evidence type="ECO:0000256" key="5">
    <source>
        <dbReference type="ARBA" id="ARBA00022942"/>
    </source>
</evidence>
<dbReference type="PROSITE" id="PS00671">
    <property type="entry name" value="D_2_HYDROXYACID_DH_3"/>
    <property type="match status" value="1"/>
</dbReference>
<dbReference type="GO" id="GO:0005634">
    <property type="term" value="C:nucleus"/>
    <property type="evidence" value="ECO:0007669"/>
    <property type="project" value="TreeGrafter"/>
</dbReference>
<organism evidence="12 13">
    <name type="scientific">Polyporus arcularius HHB13444</name>
    <dbReference type="NCBI Taxonomy" id="1314778"/>
    <lineage>
        <taxon>Eukaryota</taxon>
        <taxon>Fungi</taxon>
        <taxon>Dikarya</taxon>
        <taxon>Basidiomycota</taxon>
        <taxon>Agaricomycotina</taxon>
        <taxon>Agaricomycetes</taxon>
        <taxon>Polyporales</taxon>
        <taxon>Polyporaceae</taxon>
        <taxon>Polyporus</taxon>
    </lineage>
</organism>
<dbReference type="PANTHER" id="PTHR10943">
    <property type="entry name" value="26S PROTEASOME NON-ATPASE REGULATORY SUBUNIT"/>
    <property type="match status" value="1"/>
</dbReference>
<dbReference type="InterPro" id="IPR006139">
    <property type="entry name" value="D-isomer_2_OHA_DH_cat_dom"/>
</dbReference>
<evidence type="ECO:0000256" key="6">
    <source>
        <dbReference type="ARBA" id="ARBA00023002"/>
    </source>
</evidence>
<feature type="domain" description="D-isomer specific 2-hydroxyacid dehydrogenase catalytic" evidence="8">
    <location>
        <begin position="1027"/>
        <end position="1308"/>
    </location>
</feature>
<gene>
    <name evidence="12" type="ORF">K466DRAFT_648607</name>
</gene>
<feature type="domain" description="26S proteasome non-ATPase regulatory subunit 1/RPN2 N-terminal" evidence="11">
    <location>
        <begin position="8"/>
        <end position="310"/>
    </location>
</feature>
<evidence type="ECO:0000256" key="3">
    <source>
        <dbReference type="ARBA" id="ARBA00015684"/>
    </source>
</evidence>
<dbReference type="SUPFAM" id="SSF52283">
    <property type="entry name" value="Formate/glycerate dehydrogenase catalytic domain-like"/>
    <property type="match status" value="1"/>
</dbReference>
<dbReference type="GO" id="GO:0034515">
    <property type="term" value="C:proteasome storage granule"/>
    <property type="evidence" value="ECO:0007669"/>
    <property type="project" value="TreeGrafter"/>
</dbReference>
<comment type="function">
    <text evidence="1">Acts as a regulatory subunit of the 26S proteasome which is involved in the ATP-dependent degradation of ubiquitinated proteins.</text>
</comment>
<evidence type="ECO:0000259" key="10">
    <source>
        <dbReference type="Pfam" id="PF18004"/>
    </source>
</evidence>
<evidence type="ECO:0000256" key="4">
    <source>
        <dbReference type="ARBA" id="ARBA00022737"/>
    </source>
</evidence>
<evidence type="ECO:0000259" key="11">
    <source>
        <dbReference type="Pfam" id="PF21505"/>
    </source>
</evidence>
<feature type="region of interest" description="Disordered" evidence="7">
    <location>
        <begin position="906"/>
        <end position="934"/>
    </location>
</feature>
<feature type="region of interest" description="Disordered" evidence="7">
    <location>
        <begin position="958"/>
        <end position="990"/>
    </location>
</feature>
<dbReference type="InterPro" id="IPR016024">
    <property type="entry name" value="ARM-type_fold"/>
</dbReference>
<keyword evidence="6" id="KW-0560">Oxidoreductase</keyword>
<dbReference type="Pfam" id="PF02826">
    <property type="entry name" value="2-Hacid_dh_C"/>
    <property type="match status" value="1"/>
</dbReference>
<dbReference type="FunCoup" id="A0A5C3NV96">
    <property type="interactions" value="810"/>
</dbReference>
<evidence type="ECO:0000259" key="9">
    <source>
        <dbReference type="Pfam" id="PF02826"/>
    </source>
</evidence>
<dbReference type="FunFam" id="1.25.10.10:FF:000017">
    <property type="entry name" value="26S proteasome non-ATPase regulatory subunit 1"/>
    <property type="match status" value="1"/>
</dbReference>
<evidence type="ECO:0000256" key="7">
    <source>
        <dbReference type="SAM" id="MobiDB-lite"/>
    </source>
</evidence>
<feature type="region of interest" description="Disordered" evidence="7">
    <location>
        <begin position="814"/>
        <end position="880"/>
    </location>
</feature>
<keyword evidence="4" id="KW-0677">Repeat</keyword>
<dbReference type="GO" id="GO:0008540">
    <property type="term" value="C:proteasome regulatory particle, base subcomplex"/>
    <property type="evidence" value="ECO:0007669"/>
    <property type="project" value="TreeGrafter"/>
</dbReference>
<dbReference type="Gene3D" id="3.40.50.720">
    <property type="entry name" value="NAD(P)-binding Rossmann-like Domain"/>
    <property type="match status" value="2"/>
</dbReference>
<keyword evidence="13" id="KW-1185">Reference proteome</keyword>
<comment type="similarity">
    <text evidence="2">Belongs to the proteasome subunit S1 family.</text>
</comment>
<evidence type="ECO:0000259" key="8">
    <source>
        <dbReference type="Pfam" id="PF00389"/>
    </source>
</evidence>
<dbReference type="Pfam" id="PF21505">
    <property type="entry name" value="RPN2_N"/>
    <property type="match status" value="1"/>
</dbReference>
<dbReference type="InParanoid" id="A0A5C3NV96"/>
<feature type="compositionally biased region" description="Polar residues" evidence="7">
    <location>
        <begin position="853"/>
        <end position="862"/>
    </location>
</feature>
<dbReference type="Pfam" id="PF13646">
    <property type="entry name" value="HEAT_2"/>
    <property type="match status" value="1"/>
</dbReference>
<dbReference type="GO" id="GO:0043161">
    <property type="term" value="P:proteasome-mediated ubiquitin-dependent protein catabolic process"/>
    <property type="evidence" value="ECO:0007669"/>
    <property type="project" value="TreeGrafter"/>
</dbReference>
<dbReference type="GO" id="GO:0051287">
    <property type="term" value="F:NAD binding"/>
    <property type="evidence" value="ECO:0007669"/>
    <property type="project" value="InterPro"/>
</dbReference>
<dbReference type="InterPro" id="IPR048570">
    <property type="entry name" value="PSMD1_RPN2_N"/>
</dbReference>
<proteinExistence type="inferred from homology"/>
<evidence type="ECO:0000313" key="13">
    <source>
        <dbReference type="Proteomes" id="UP000308197"/>
    </source>
</evidence>
<protein>
    <recommendedName>
        <fullName evidence="3">26S proteasome regulatory subunit RPN2</fullName>
    </recommendedName>
</protein>
<evidence type="ECO:0000313" key="12">
    <source>
        <dbReference type="EMBL" id="TFK80689.1"/>
    </source>
</evidence>
<sequence>MGVPSQSSAAGVLALLSDPEPVLKQYALKALNQLVPQFWAEISEHIALIESLYESEQLPQEAHDSAALLASKVYYYLGDYEEALSFALGAGSAFENDTRSPGTEEYVETVVSKAIDRYIQSRLKEQAEGKIDSRLQGIIEGIFRRCIADGEYKQAIGIALESRRLDIVKSIYEQTRDTTLLTYAMEAVLDTAFPLAFRDQVLKFLFPLFPAPSDDAKTTHVYALTRILVTLNSPEMTINFLTSLVPRQKLLAYQFAFDLVEGGGQDFREAIRKDLPEGTEETKPIYDQLRKILLGQESIKLYLEFLKRNNKVDMLILKNTKDVLEPRSSIYHTALSLQNAFMHAGTTSDIFLRENLEWLVLANNWSKFSAAAAIGVIHKGHFQESMNILGPYLPAQPQDSSTGANAYMEGGALYAMGLVNAGCGSGQEVENYLRNMLRNSASEVVQHGSALGLGVAGMGGKSAEAYDDLKQTLFTDSAVAGEAAGYAMGLIMLGTADATSAEEMLTYARETQHEKIIRGLAIGLALIFYGRQEEADDMVKLLMAEKDPILRYGGVYTLALAYAGTANNWAVRQLLHVAVSDTSDDVRRAAVTSLAFLLFKNPAQVPRIVQLLSESYNPHVRCGATLALGIACAGTGLQDAVDILEPMTRDSVDFVRQGALIALGMILVEQSEASSPSLASTRALYAKIVSDKHDDPMARFGAALGQGLIDAGGRNVTISLQSRAGSRNTSAIVGMVLFCQFWYWYPLAHCACLAFEPTGIIGLDENLKAPKFEFISNAKPSLFAYPAATKPPKKETVAKVATAVLSTTAKVKAREKRKAVEAGETVPEEKKDGDVEMKGAEASSSRHGDVSPISGSLSNLAESTGKGRKSEPSSEKLSNFSRVTPAQLAYITFPADGRYQPVRVVSTRPPSTKASKSPSSAALAPERSGGGGGILIMADTRPDEEPDYIEFETQAVVPPAGPGAAQNPPPSTPGRHIALDESAPEADPPESFEPVRVAILDDYQNVAFKFADWSGIKDRLAIDSFPDTTADEDVLAKRLEPYTIICAMRERTKFRASLLDRLPNLRFIATTGPYNAGIDVAHAKTKGIVVSGTSGKGNSTLEHIWALLLATVRYIAVEDARVKASAVPWQVTIPFGLSGRTLGLVGVGRLGAATAKIAKAFGMEVIGWSPNLTPDRAASAGVTYVSSKEELFKTSDIVSVHMVLSERTHRMIKAADLALMKPTAFFINTSRGPLVDEPALIEVLKAKRIAGAGLDVFDEEPLPLDHPIRKLDNVTLSPHTGYVSDSNYEAFWGNTVENIAAFLDGRPTRVIQ</sequence>
<keyword evidence="5" id="KW-0647">Proteasome</keyword>
<dbReference type="Gene3D" id="1.25.10.10">
    <property type="entry name" value="Leucine-rich Repeat Variant"/>
    <property type="match status" value="1"/>
</dbReference>
<dbReference type="InterPro" id="IPR002015">
    <property type="entry name" value="Proteasome/cyclosome_rpt"/>
</dbReference>
<dbReference type="InterPro" id="IPR036291">
    <property type="entry name" value="NAD(P)-bd_dom_sf"/>
</dbReference>
<dbReference type="STRING" id="1314778.A0A5C3NV96"/>
<dbReference type="EMBL" id="ML211726">
    <property type="protein sequence ID" value="TFK80689.1"/>
    <property type="molecule type" value="Genomic_DNA"/>
</dbReference>
<reference evidence="12 13" key="1">
    <citation type="journal article" date="2019" name="Nat. Ecol. Evol.">
        <title>Megaphylogeny resolves global patterns of mushroom evolution.</title>
        <authorList>
            <person name="Varga T."/>
            <person name="Krizsan K."/>
            <person name="Foldi C."/>
            <person name="Dima B."/>
            <person name="Sanchez-Garcia M."/>
            <person name="Sanchez-Ramirez S."/>
            <person name="Szollosi G.J."/>
            <person name="Szarkandi J.G."/>
            <person name="Papp V."/>
            <person name="Albert L."/>
            <person name="Andreopoulos W."/>
            <person name="Angelini C."/>
            <person name="Antonin V."/>
            <person name="Barry K.W."/>
            <person name="Bougher N.L."/>
            <person name="Buchanan P."/>
            <person name="Buyck B."/>
            <person name="Bense V."/>
            <person name="Catcheside P."/>
            <person name="Chovatia M."/>
            <person name="Cooper J."/>
            <person name="Damon W."/>
            <person name="Desjardin D."/>
            <person name="Finy P."/>
            <person name="Geml J."/>
            <person name="Haridas S."/>
            <person name="Hughes K."/>
            <person name="Justo A."/>
            <person name="Karasinski D."/>
            <person name="Kautmanova I."/>
            <person name="Kiss B."/>
            <person name="Kocsube S."/>
            <person name="Kotiranta H."/>
            <person name="LaButti K.M."/>
            <person name="Lechner B.E."/>
            <person name="Liimatainen K."/>
            <person name="Lipzen A."/>
            <person name="Lukacs Z."/>
            <person name="Mihaltcheva S."/>
            <person name="Morgado L.N."/>
            <person name="Niskanen T."/>
            <person name="Noordeloos M.E."/>
            <person name="Ohm R.A."/>
            <person name="Ortiz-Santana B."/>
            <person name="Ovrebo C."/>
            <person name="Racz N."/>
            <person name="Riley R."/>
            <person name="Savchenko A."/>
            <person name="Shiryaev A."/>
            <person name="Soop K."/>
            <person name="Spirin V."/>
            <person name="Szebenyi C."/>
            <person name="Tomsovsky M."/>
            <person name="Tulloss R.E."/>
            <person name="Uehling J."/>
            <person name="Grigoriev I.V."/>
            <person name="Vagvolgyi C."/>
            <person name="Papp T."/>
            <person name="Martin F.M."/>
            <person name="Miettinen O."/>
            <person name="Hibbett D.S."/>
            <person name="Nagy L.G."/>
        </authorList>
    </citation>
    <scope>NUCLEOTIDE SEQUENCE [LARGE SCALE GENOMIC DNA]</scope>
    <source>
        <strain evidence="12 13">HHB13444</strain>
    </source>
</reference>
<dbReference type="Pfam" id="PF01851">
    <property type="entry name" value="PC_rep"/>
    <property type="match status" value="1"/>
</dbReference>
<dbReference type="Pfam" id="PF00389">
    <property type="entry name" value="2-Hacid_dh"/>
    <property type="match status" value="1"/>
</dbReference>
<dbReference type="SUPFAM" id="SSF51735">
    <property type="entry name" value="NAD(P)-binding Rossmann-fold domains"/>
    <property type="match status" value="1"/>
</dbReference>
<dbReference type="Proteomes" id="UP000308197">
    <property type="component" value="Unassembled WGS sequence"/>
</dbReference>
<feature type="compositionally biased region" description="Low complexity" evidence="7">
    <location>
        <begin position="906"/>
        <end position="925"/>
    </location>
</feature>
<dbReference type="SUPFAM" id="SSF48371">
    <property type="entry name" value="ARM repeat"/>
    <property type="match status" value="1"/>
</dbReference>
<feature type="domain" description="D-isomer specific 2-hydroxyacid dehydrogenase NAD-binding" evidence="9">
    <location>
        <begin position="1106"/>
        <end position="1281"/>
    </location>
</feature>
<name>A0A5C3NV96_9APHY</name>
<dbReference type="InterPro" id="IPR040623">
    <property type="entry name" value="RPN2_C"/>
</dbReference>
<dbReference type="PANTHER" id="PTHR10943:SF2">
    <property type="entry name" value="26S PROTEASOME NON-ATPASE REGULATORY SUBUNIT 1"/>
    <property type="match status" value="1"/>
</dbReference>
<dbReference type="CDD" id="cd12169">
    <property type="entry name" value="PGDH_like_1"/>
    <property type="match status" value="1"/>
</dbReference>
<dbReference type="InterPro" id="IPR011989">
    <property type="entry name" value="ARM-like"/>
</dbReference>
<dbReference type="GO" id="GO:0016616">
    <property type="term" value="F:oxidoreductase activity, acting on the CH-OH group of donors, NAD or NADP as acceptor"/>
    <property type="evidence" value="ECO:0007669"/>
    <property type="project" value="InterPro"/>
</dbReference>
<evidence type="ECO:0000256" key="1">
    <source>
        <dbReference type="ARBA" id="ARBA00002187"/>
    </source>
</evidence>
<accession>A0A5C3NV96</accession>